<sequence>MGVVCNLCQKQFASVKSLEFHKKSVHPKRTLEETNFFLLTERHFIRRHIKTNKHLLARDYFRSMVICHIYFTESGSFINDMMCFNVEYKMNTSTYQIPFNVSVNANPKVIKLEQMVTIDLFRYFISLDK</sequence>
<dbReference type="AlphaFoldDB" id="A0A6G0YLX4"/>
<dbReference type="PROSITE" id="PS00028">
    <property type="entry name" value="ZINC_FINGER_C2H2_1"/>
    <property type="match status" value="1"/>
</dbReference>
<dbReference type="OrthoDB" id="6601382at2759"/>
<proteinExistence type="predicted"/>
<dbReference type="PROSITE" id="PS50157">
    <property type="entry name" value="ZINC_FINGER_C2H2_2"/>
    <property type="match status" value="1"/>
</dbReference>
<dbReference type="GO" id="GO:0008270">
    <property type="term" value="F:zinc ion binding"/>
    <property type="evidence" value="ECO:0007669"/>
    <property type="project" value="UniProtKB-KW"/>
</dbReference>
<protein>
    <submittedName>
        <fullName evidence="3">Zinc finger protein SNAI2-like</fullName>
    </submittedName>
</protein>
<evidence type="ECO:0000256" key="1">
    <source>
        <dbReference type="PROSITE-ProRule" id="PRU00042"/>
    </source>
</evidence>
<comment type="caution">
    <text evidence="3">The sequence shown here is derived from an EMBL/GenBank/DDBJ whole genome shotgun (WGS) entry which is preliminary data.</text>
</comment>
<evidence type="ECO:0000313" key="4">
    <source>
        <dbReference type="Proteomes" id="UP000478052"/>
    </source>
</evidence>
<organism evidence="3 4">
    <name type="scientific">Aphis craccivora</name>
    <name type="common">Cowpea aphid</name>
    <dbReference type="NCBI Taxonomy" id="307492"/>
    <lineage>
        <taxon>Eukaryota</taxon>
        <taxon>Metazoa</taxon>
        <taxon>Ecdysozoa</taxon>
        <taxon>Arthropoda</taxon>
        <taxon>Hexapoda</taxon>
        <taxon>Insecta</taxon>
        <taxon>Pterygota</taxon>
        <taxon>Neoptera</taxon>
        <taxon>Paraneoptera</taxon>
        <taxon>Hemiptera</taxon>
        <taxon>Sternorrhyncha</taxon>
        <taxon>Aphidomorpha</taxon>
        <taxon>Aphidoidea</taxon>
        <taxon>Aphididae</taxon>
        <taxon>Aphidini</taxon>
        <taxon>Aphis</taxon>
        <taxon>Aphis</taxon>
    </lineage>
</organism>
<evidence type="ECO:0000313" key="3">
    <source>
        <dbReference type="EMBL" id="KAF0758139.1"/>
    </source>
</evidence>
<dbReference type="InterPro" id="IPR013087">
    <property type="entry name" value="Znf_C2H2_type"/>
</dbReference>
<dbReference type="EMBL" id="VUJU01003371">
    <property type="protein sequence ID" value="KAF0758139.1"/>
    <property type="molecule type" value="Genomic_DNA"/>
</dbReference>
<reference evidence="3 4" key="1">
    <citation type="submission" date="2019-08" db="EMBL/GenBank/DDBJ databases">
        <title>Whole genome of Aphis craccivora.</title>
        <authorList>
            <person name="Voronova N.V."/>
            <person name="Shulinski R.S."/>
            <person name="Bandarenka Y.V."/>
            <person name="Zhorov D.G."/>
            <person name="Warner D."/>
        </authorList>
    </citation>
    <scope>NUCLEOTIDE SEQUENCE [LARGE SCALE GENOMIC DNA]</scope>
    <source>
        <strain evidence="3">180601</strain>
        <tissue evidence="3">Whole Body</tissue>
    </source>
</reference>
<keyword evidence="1" id="KW-0862">Zinc</keyword>
<dbReference type="Proteomes" id="UP000478052">
    <property type="component" value="Unassembled WGS sequence"/>
</dbReference>
<keyword evidence="4" id="KW-1185">Reference proteome</keyword>
<keyword evidence="1" id="KW-0479">Metal-binding</keyword>
<evidence type="ECO:0000259" key="2">
    <source>
        <dbReference type="PROSITE" id="PS50157"/>
    </source>
</evidence>
<feature type="domain" description="C2H2-type" evidence="2">
    <location>
        <begin position="3"/>
        <end position="26"/>
    </location>
</feature>
<name>A0A6G0YLX4_APHCR</name>
<keyword evidence="1" id="KW-0863">Zinc-finger</keyword>
<gene>
    <name evidence="3" type="ORF">FWK35_00008018</name>
</gene>
<accession>A0A6G0YLX4</accession>